<accession>A0A2M9C4B9</accession>
<sequence length="160" mass="17407">MTAIDMEIDAFLADSAESVQGKIYALGIGWNTVFAPQFPATHPRVALGVTVHVPYTATNAPHALTVSLVDEDGTKQMLGRAPSSTGEPRPVFDLTANFNVGRPPMLPEGDEQIVAMAMVIDQMSFSRPEMLAWVFEVDGVELKRLPMRVAQLAQQPGMLR</sequence>
<evidence type="ECO:0000313" key="1">
    <source>
        <dbReference type="EMBL" id="PJJ65366.1"/>
    </source>
</evidence>
<organism evidence="1 2">
    <name type="scientific">Compostimonas suwonensis</name>
    <dbReference type="NCBI Taxonomy" id="1048394"/>
    <lineage>
        <taxon>Bacteria</taxon>
        <taxon>Bacillati</taxon>
        <taxon>Actinomycetota</taxon>
        <taxon>Actinomycetes</taxon>
        <taxon>Micrococcales</taxon>
        <taxon>Microbacteriaceae</taxon>
        <taxon>Compostimonas</taxon>
    </lineage>
</organism>
<evidence type="ECO:0000313" key="2">
    <source>
        <dbReference type="Proteomes" id="UP000230161"/>
    </source>
</evidence>
<keyword evidence="2" id="KW-1185">Reference proteome</keyword>
<dbReference type="OrthoDB" id="3526022at2"/>
<proteinExistence type="predicted"/>
<dbReference type="InterPro" id="IPR054221">
    <property type="entry name" value="DUF6941"/>
</dbReference>
<dbReference type="EMBL" id="PGFB01000001">
    <property type="protein sequence ID" value="PJJ65366.1"/>
    <property type="molecule type" value="Genomic_DNA"/>
</dbReference>
<comment type="caution">
    <text evidence="1">The sequence shown here is derived from an EMBL/GenBank/DDBJ whole genome shotgun (WGS) entry which is preliminary data.</text>
</comment>
<gene>
    <name evidence="1" type="ORF">CLV54_0398</name>
</gene>
<dbReference type="Proteomes" id="UP000230161">
    <property type="component" value="Unassembled WGS sequence"/>
</dbReference>
<reference evidence="1 2" key="1">
    <citation type="submission" date="2017-11" db="EMBL/GenBank/DDBJ databases">
        <title>Genomic Encyclopedia of Archaeal and Bacterial Type Strains, Phase II (KMG-II): From Individual Species to Whole Genera.</title>
        <authorList>
            <person name="Goeker M."/>
        </authorList>
    </citation>
    <scope>NUCLEOTIDE SEQUENCE [LARGE SCALE GENOMIC DNA]</scope>
    <source>
        <strain evidence="1 2">DSM 25625</strain>
    </source>
</reference>
<protein>
    <submittedName>
        <fullName evidence="1">Uncharacterized protein</fullName>
    </submittedName>
</protein>
<dbReference type="Pfam" id="PF22091">
    <property type="entry name" value="DUF6941"/>
    <property type="match status" value="1"/>
</dbReference>
<dbReference type="RefSeq" id="WP_157802769.1">
    <property type="nucleotide sequence ID" value="NZ_PGFB01000001.1"/>
</dbReference>
<name>A0A2M9C4B9_9MICO</name>
<dbReference type="AlphaFoldDB" id="A0A2M9C4B9"/>